<dbReference type="GO" id="GO:0043565">
    <property type="term" value="F:sequence-specific DNA binding"/>
    <property type="evidence" value="ECO:0007669"/>
    <property type="project" value="InterPro"/>
</dbReference>
<dbReference type="Proteomes" id="UP000240638">
    <property type="component" value="Unassembled WGS sequence"/>
</dbReference>
<dbReference type="InterPro" id="IPR029062">
    <property type="entry name" value="Class_I_gatase-like"/>
</dbReference>
<dbReference type="SUPFAM" id="SSF52317">
    <property type="entry name" value="Class I glutamine amidotransferase-like"/>
    <property type="match status" value="1"/>
</dbReference>
<comment type="caution">
    <text evidence="6">The sequence shown here is derived from an EMBL/GenBank/DDBJ whole genome shotgun (WGS) entry which is preliminary data.</text>
</comment>
<gene>
    <name evidence="6" type="ORF">C9I57_12110</name>
</gene>
<evidence type="ECO:0000313" key="6">
    <source>
        <dbReference type="EMBL" id="PTB20573.1"/>
    </source>
</evidence>
<dbReference type="SMART" id="SM00342">
    <property type="entry name" value="HTH_ARAC"/>
    <property type="match status" value="1"/>
</dbReference>
<accession>A0A2T3XVM4</accession>
<evidence type="ECO:0000256" key="1">
    <source>
        <dbReference type="ARBA" id="ARBA00023015"/>
    </source>
</evidence>
<evidence type="ECO:0000256" key="4">
    <source>
        <dbReference type="SAM" id="MobiDB-lite"/>
    </source>
</evidence>
<evidence type="ECO:0000256" key="2">
    <source>
        <dbReference type="ARBA" id="ARBA00023125"/>
    </source>
</evidence>
<feature type="compositionally biased region" description="Basic and acidic residues" evidence="4">
    <location>
        <begin position="354"/>
        <end position="367"/>
    </location>
</feature>
<keyword evidence="2" id="KW-0238">DNA-binding</keyword>
<dbReference type="EMBL" id="PYUC01000005">
    <property type="protein sequence ID" value="PTB20573.1"/>
    <property type="molecule type" value="Genomic_DNA"/>
</dbReference>
<dbReference type="Gene3D" id="3.40.50.880">
    <property type="match status" value="1"/>
</dbReference>
<dbReference type="InterPro" id="IPR009057">
    <property type="entry name" value="Homeodomain-like_sf"/>
</dbReference>
<feature type="region of interest" description="Disordered" evidence="4">
    <location>
        <begin position="352"/>
        <end position="392"/>
    </location>
</feature>
<dbReference type="PROSITE" id="PS00041">
    <property type="entry name" value="HTH_ARAC_FAMILY_1"/>
    <property type="match status" value="1"/>
</dbReference>
<keyword evidence="1" id="KW-0805">Transcription regulation</keyword>
<dbReference type="PROSITE" id="PS01124">
    <property type="entry name" value="HTH_ARAC_FAMILY_2"/>
    <property type="match status" value="1"/>
</dbReference>
<dbReference type="AlphaFoldDB" id="A0A2T3XVM4"/>
<proteinExistence type="predicted"/>
<dbReference type="PANTHER" id="PTHR46796:SF6">
    <property type="entry name" value="ARAC SUBFAMILY"/>
    <property type="match status" value="1"/>
</dbReference>
<evidence type="ECO:0000256" key="3">
    <source>
        <dbReference type="ARBA" id="ARBA00023163"/>
    </source>
</evidence>
<evidence type="ECO:0000259" key="5">
    <source>
        <dbReference type="PROSITE" id="PS01124"/>
    </source>
</evidence>
<name>A0A2T3XVM4_9BURK</name>
<organism evidence="6 7">
    <name type="scientific">Trinickia symbiotica</name>
    <dbReference type="NCBI Taxonomy" id="863227"/>
    <lineage>
        <taxon>Bacteria</taxon>
        <taxon>Pseudomonadati</taxon>
        <taxon>Pseudomonadota</taxon>
        <taxon>Betaproteobacteria</taxon>
        <taxon>Burkholderiales</taxon>
        <taxon>Burkholderiaceae</taxon>
        <taxon>Trinickia</taxon>
    </lineage>
</organism>
<sequence length="392" mass="43130">MEVERAQGRQVCLMTRKGSLWRSTTVESWGSNMAYIDVETAGADGSIALAPNVARHSSRIGLLLLEDFSFLALAMVTEVFQAANEIVYTETGKARRYDLRLLSLDGGDVACASSAKACTDRLDPREVGELHAAFVLGKEGESDAARDRRLIKLVRLLYPNTLPMDPFGAGTALGAASTRRQHASGFGHRISVERQIKHGRPSVNDDPYQAMCAALVQVRRDWGFDVAIAVAERLSPGFGSELAPLLSQANGKTVGDKVRASARWLLAHCEQPVTIADAAEIAAMSERNFLRCFKREMSVAPSEFLLQTRLDLTCHLLAKTNLPVDNIARCTGMRNGDRLAKMFRKRFAASPTEYRLRTQSRSEDAGKPTRSPPLRYGQSSLQRSQAELECEE</sequence>
<dbReference type="InterPro" id="IPR018060">
    <property type="entry name" value="HTH_AraC"/>
</dbReference>
<dbReference type="PANTHER" id="PTHR46796">
    <property type="entry name" value="HTH-TYPE TRANSCRIPTIONAL ACTIVATOR RHAS-RELATED"/>
    <property type="match status" value="1"/>
</dbReference>
<protein>
    <submittedName>
        <fullName evidence="6">AraC family transcriptional regulator</fullName>
    </submittedName>
</protein>
<dbReference type="GO" id="GO:0003700">
    <property type="term" value="F:DNA-binding transcription factor activity"/>
    <property type="evidence" value="ECO:0007669"/>
    <property type="project" value="InterPro"/>
</dbReference>
<evidence type="ECO:0000313" key="7">
    <source>
        <dbReference type="Proteomes" id="UP000240638"/>
    </source>
</evidence>
<dbReference type="Pfam" id="PF12833">
    <property type="entry name" value="HTH_18"/>
    <property type="match status" value="1"/>
</dbReference>
<feature type="domain" description="HTH araC/xylS-type" evidence="5">
    <location>
        <begin position="259"/>
        <end position="357"/>
    </location>
</feature>
<dbReference type="InterPro" id="IPR018062">
    <property type="entry name" value="HTH_AraC-typ_CS"/>
</dbReference>
<dbReference type="SUPFAM" id="SSF46689">
    <property type="entry name" value="Homeodomain-like"/>
    <property type="match status" value="2"/>
</dbReference>
<dbReference type="Gene3D" id="1.10.10.60">
    <property type="entry name" value="Homeodomain-like"/>
    <property type="match status" value="1"/>
</dbReference>
<reference evidence="6 7" key="1">
    <citation type="submission" date="2018-03" db="EMBL/GenBank/DDBJ databases">
        <title>Whole genome analyses suggest that Burkholderia sensu lato contains two further novel genera in the rhizoxinica-symbiotica group Mycetohabitans gen. nov., and Trinickia gen. nov.: implications for the evolution of diazotrophy and nodulation in the Burkholderiaceae.</title>
        <authorList>
            <person name="Estrada De Los Santos P."/>
            <person name="Palmer M."/>
            <person name="Chavez-Ramirez B."/>
            <person name="Steenkamp E.T."/>
            <person name="Hirsch A.M."/>
            <person name="Manyaka P."/>
            <person name="Maluk M."/>
            <person name="Lafos M."/>
            <person name="Crook M."/>
            <person name="Gross E."/>
            <person name="Simon M.F."/>
            <person name="Bueno Dos Reis Junior F."/>
            <person name="Poole P.S."/>
            <person name="Venter S.N."/>
            <person name="James E.K."/>
        </authorList>
    </citation>
    <scope>NUCLEOTIDE SEQUENCE [LARGE SCALE GENOMIC DNA]</scope>
    <source>
        <strain evidence="6 7">JPY-366</strain>
    </source>
</reference>
<keyword evidence="3" id="KW-0804">Transcription</keyword>
<dbReference type="InterPro" id="IPR050204">
    <property type="entry name" value="AraC_XylS_family_regulators"/>
</dbReference>